<evidence type="ECO:0000313" key="4">
    <source>
        <dbReference type="EMBL" id="TCK03348.1"/>
    </source>
</evidence>
<comment type="pathway">
    <text evidence="1">Cofactor biosynthesis; thiamine diphosphate biosynthesis.</text>
</comment>
<name>A0A4R1G761_9BACT</name>
<reference evidence="4 5" key="1">
    <citation type="submission" date="2019-03" db="EMBL/GenBank/DDBJ databases">
        <title>Genomic Encyclopedia of Archaeal and Bacterial Type Strains, Phase II (KMG-II): from individual species to whole genera.</title>
        <authorList>
            <person name="Goeker M."/>
        </authorList>
    </citation>
    <scope>NUCLEOTIDE SEQUENCE [LARGE SCALE GENOMIC DNA]</scope>
    <source>
        <strain evidence="4 5">DSM 24425</strain>
    </source>
</reference>
<keyword evidence="5" id="KW-1185">Reference proteome</keyword>
<dbReference type="SUPFAM" id="SSF53613">
    <property type="entry name" value="Ribokinase-like"/>
    <property type="match status" value="1"/>
</dbReference>
<dbReference type="PANTHER" id="PTHR20858">
    <property type="entry name" value="PHOSPHOMETHYLPYRIMIDINE KINASE"/>
    <property type="match status" value="1"/>
</dbReference>
<dbReference type="GO" id="GO:0009228">
    <property type="term" value="P:thiamine biosynthetic process"/>
    <property type="evidence" value="ECO:0007669"/>
    <property type="project" value="InterPro"/>
</dbReference>
<keyword evidence="4" id="KW-0418">Kinase</keyword>
<dbReference type="PANTHER" id="PTHR20858:SF17">
    <property type="entry name" value="HYDROXYMETHYLPYRIMIDINE_PHOSPHOMETHYLPYRIMIDINE KINASE THI20-RELATED"/>
    <property type="match status" value="1"/>
</dbReference>
<protein>
    <recommendedName>
        <fullName evidence="2">hydroxymethylpyrimidine kinase</fullName>
        <ecNumber evidence="2">2.7.1.49</ecNumber>
    </recommendedName>
</protein>
<comment type="caution">
    <text evidence="4">The sequence shown here is derived from an EMBL/GenBank/DDBJ whole genome shotgun (WGS) entry which is preliminary data.</text>
</comment>
<dbReference type="GO" id="GO:0008902">
    <property type="term" value="F:hydroxymethylpyrimidine kinase activity"/>
    <property type="evidence" value="ECO:0007669"/>
    <property type="project" value="UniProtKB-EC"/>
</dbReference>
<dbReference type="RefSeq" id="WP_165863705.1">
    <property type="nucleotide sequence ID" value="NZ_SMFV01000005.1"/>
</dbReference>
<gene>
    <name evidence="4" type="ORF">CLV27_1422</name>
</gene>
<dbReference type="Gene3D" id="3.40.1190.20">
    <property type="match status" value="1"/>
</dbReference>
<evidence type="ECO:0000313" key="5">
    <source>
        <dbReference type="Proteomes" id="UP000295777"/>
    </source>
</evidence>
<sequence length="238" mass="26539">MKFLLSIAGFDPTGGAGILRDIRTFNYFGFYGTAVITANTAQNTKGVKKLSFVDGELIEEQLQLIVEEFRIEGVKVGIPHVDYEVNRKVAEFLKELRVPVVFDPVISPTFGKRFIEKPETILPLIEVSTVITPNLGEFEILKPLLKEYTGFIVVKGIPKGDFVEDHLLKADNVISKVSHKKDNLTVRGTGCAFSSALLCSTVKGYSVEAAFREAAKFLEVFRKDSFKKGSMKQHFSRL</sequence>
<dbReference type="GO" id="GO:0005829">
    <property type="term" value="C:cytosol"/>
    <property type="evidence" value="ECO:0007669"/>
    <property type="project" value="TreeGrafter"/>
</dbReference>
<evidence type="ECO:0000256" key="1">
    <source>
        <dbReference type="ARBA" id="ARBA00004948"/>
    </source>
</evidence>
<dbReference type="Pfam" id="PF08543">
    <property type="entry name" value="Phos_pyr_kin"/>
    <property type="match status" value="1"/>
</dbReference>
<evidence type="ECO:0000256" key="2">
    <source>
        <dbReference type="ARBA" id="ARBA00012135"/>
    </source>
</evidence>
<proteinExistence type="predicted"/>
<dbReference type="Proteomes" id="UP000295777">
    <property type="component" value="Unassembled WGS sequence"/>
</dbReference>
<dbReference type="AlphaFoldDB" id="A0A4R1G761"/>
<dbReference type="GO" id="GO:0008972">
    <property type="term" value="F:phosphomethylpyrimidine kinase activity"/>
    <property type="evidence" value="ECO:0007669"/>
    <property type="project" value="InterPro"/>
</dbReference>
<feature type="domain" description="Pyridoxamine kinase/Phosphomethylpyrimidine kinase" evidence="3">
    <location>
        <begin position="11"/>
        <end position="231"/>
    </location>
</feature>
<evidence type="ECO:0000259" key="3">
    <source>
        <dbReference type="Pfam" id="PF08543"/>
    </source>
</evidence>
<dbReference type="InterPro" id="IPR013749">
    <property type="entry name" value="PM/HMP-P_kinase-1"/>
</dbReference>
<dbReference type="InterPro" id="IPR029056">
    <property type="entry name" value="Ribokinase-like"/>
</dbReference>
<dbReference type="EC" id="2.7.1.49" evidence="2"/>
<organism evidence="4 5">
    <name type="scientific">Phorcysia thermohydrogeniphila</name>
    <dbReference type="NCBI Taxonomy" id="936138"/>
    <lineage>
        <taxon>Bacteria</taxon>
        <taxon>Pseudomonadati</taxon>
        <taxon>Aquificota</taxon>
        <taxon>Aquificia</taxon>
        <taxon>Desulfurobacteriales</taxon>
        <taxon>Desulfurobacteriaceae</taxon>
        <taxon>Phorcysia</taxon>
    </lineage>
</organism>
<keyword evidence="4" id="KW-0808">Transferase</keyword>
<dbReference type="InterPro" id="IPR004399">
    <property type="entry name" value="HMP/HMP-P_kinase_dom"/>
</dbReference>
<dbReference type="CDD" id="cd01169">
    <property type="entry name" value="HMPP_kinase"/>
    <property type="match status" value="1"/>
</dbReference>
<dbReference type="EMBL" id="SMFV01000005">
    <property type="protein sequence ID" value="TCK03348.1"/>
    <property type="molecule type" value="Genomic_DNA"/>
</dbReference>
<accession>A0A4R1G761</accession>